<evidence type="ECO:0008006" key="3">
    <source>
        <dbReference type="Google" id="ProtNLM"/>
    </source>
</evidence>
<keyword evidence="2" id="KW-1185">Reference proteome</keyword>
<name>A0A2R8C7N8_9RHOB</name>
<sequence length="170" mass="19117">MSGLCVSCNLCCNGSIFARVPITEEERPRLPKEVQVFARDGALRMRLPCPRLGDDGACTCYDVRPDTCRTYNCKLSKRHNEGEIDERSAVEITQEIKAAQARSIVLAARAMGQGPDAFKGMTIFEVFKVLNAKIKDPNVAVDAYTARRAKLHRNFYVDLVKFHIQSGYWD</sequence>
<dbReference type="InterPro" id="IPR005358">
    <property type="entry name" value="Puta_zinc/iron-chelating_dom"/>
</dbReference>
<dbReference type="Proteomes" id="UP000244898">
    <property type="component" value="Unassembled WGS sequence"/>
</dbReference>
<organism evidence="1 2">
    <name type="scientific">Falsiruegeria mediterranea M17</name>
    <dbReference type="NCBI Taxonomy" id="1200281"/>
    <lineage>
        <taxon>Bacteria</taxon>
        <taxon>Pseudomonadati</taxon>
        <taxon>Pseudomonadota</taxon>
        <taxon>Alphaproteobacteria</taxon>
        <taxon>Rhodobacterales</taxon>
        <taxon>Roseobacteraceae</taxon>
        <taxon>Falsiruegeria</taxon>
    </lineage>
</organism>
<dbReference type="Pfam" id="PF03692">
    <property type="entry name" value="CxxCxxCC"/>
    <property type="match status" value="1"/>
</dbReference>
<accession>A0A2R8C7N8</accession>
<gene>
    <name evidence="1" type="ORF">TRM7615_01943</name>
</gene>
<proteinExistence type="predicted"/>
<dbReference type="EMBL" id="ONZG01000004">
    <property type="protein sequence ID" value="SPJ28444.1"/>
    <property type="molecule type" value="Genomic_DNA"/>
</dbReference>
<dbReference type="AlphaFoldDB" id="A0A2R8C7N8"/>
<dbReference type="RefSeq" id="WP_108786868.1">
    <property type="nucleotide sequence ID" value="NZ_ONZG01000004.1"/>
</dbReference>
<evidence type="ECO:0000313" key="1">
    <source>
        <dbReference type="EMBL" id="SPJ28444.1"/>
    </source>
</evidence>
<dbReference type="OrthoDB" id="7391735at2"/>
<protein>
    <recommendedName>
        <fullName evidence="3">Zinc/iron-chelating domain-containing protein</fullName>
    </recommendedName>
</protein>
<evidence type="ECO:0000313" key="2">
    <source>
        <dbReference type="Proteomes" id="UP000244898"/>
    </source>
</evidence>
<reference evidence="2" key="1">
    <citation type="submission" date="2018-03" db="EMBL/GenBank/DDBJ databases">
        <authorList>
            <person name="Rodrigo-Torres L."/>
            <person name="Arahal R. D."/>
            <person name="Lucena T."/>
        </authorList>
    </citation>
    <scope>NUCLEOTIDE SEQUENCE [LARGE SCALE GENOMIC DNA]</scope>
    <source>
        <strain evidence="2">CECT 7615</strain>
    </source>
</reference>